<feature type="transmembrane region" description="Helical" evidence="7">
    <location>
        <begin position="356"/>
        <end position="376"/>
    </location>
</feature>
<dbReference type="InterPro" id="IPR036259">
    <property type="entry name" value="MFS_trans_sf"/>
</dbReference>
<dbReference type="GO" id="GO:0016020">
    <property type="term" value="C:membrane"/>
    <property type="evidence" value="ECO:0007669"/>
    <property type="project" value="UniProtKB-SubCell"/>
</dbReference>
<dbReference type="OrthoDB" id="2985014at2759"/>
<keyword evidence="4 7" id="KW-1133">Transmembrane helix</keyword>
<feature type="compositionally biased region" description="Basic and acidic residues" evidence="6">
    <location>
        <begin position="451"/>
        <end position="463"/>
    </location>
</feature>
<keyword evidence="2" id="KW-0813">Transport</keyword>
<keyword evidence="3 7" id="KW-0812">Transmembrane</keyword>
<dbReference type="Gene3D" id="1.20.1250.20">
    <property type="entry name" value="MFS general substrate transporter like domains"/>
    <property type="match status" value="2"/>
</dbReference>
<dbReference type="InterPro" id="IPR011701">
    <property type="entry name" value="MFS"/>
</dbReference>
<dbReference type="Proteomes" id="UP000297245">
    <property type="component" value="Unassembled WGS sequence"/>
</dbReference>
<evidence type="ECO:0000256" key="7">
    <source>
        <dbReference type="SAM" id="Phobius"/>
    </source>
</evidence>
<feature type="transmembrane region" description="Helical" evidence="7">
    <location>
        <begin position="126"/>
        <end position="144"/>
    </location>
</feature>
<feature type="transmembrane region" description="Helical" evidence="7">
    <location>
        <begin position="156"/>
        <end position="178"/>
    </location>
</feature>
<keyword evidence="5 7" id="KW-0472">Membrane</keyword>
<dbReference type="FunFam" id="1.20.1250.20:FF:000013">
    <property type="entry name" value="MFS general substrate transporter"/>
    <property type="match status" value="1"/>
</dbReference>
<gene>
    <name evidence="8" type="ORF">K435DRAFT_787064</name>
</gene>
<dbReference type="SUPFAM" id="SSF103473">
    <property type="entry name" value="MFS general substrate transporter"/>
    <property type="match status" value="1"/>
</dbReference>
<keyword evidence="9" id="KW-1185">Reference proteome</keyword>
<feature type="transmembrane region" description="Helical" evidence="7">
    <location>
        <begin position="190"/>
        <end position="212"/>
    </location>
</feature>
<comment type="subcellular location">
    <subcellularLocation>
        <location evidence="1">Membrane</location>
        <topology evidence="1">Multi-pass membrane protein</topology>
    </subcellularLocation>
</comment>
<dbReference type="PANTHER" id="PTHR43791:SF6">
    <property type="entry name" value="TRANSPORTER, PUTATIVE (AFU_ORTHOLOGUE AFUA_1G16690)-RELATED"/>
    <property type="match status" value="1"/>
</dbReference>
<dbReference type="AlphaFoldDB" id="A0A4S8KNF0"/>
<evidence type="ECO:0000256" key="2">
    <source>
        <dbReference type="ARBA" id="ARBA00022448"/>
    </source>
</evidence>
<evidence type="ECO:0000256" key="6">
    <source>
        <dbReference type="SAM" id="MobiDB-lite"/>
    </source>
</evidence>
<sequence length="472" mass="52300">MSNIDRVASIRSDRELDKQGPTAEFGTEERKKLEKKLFIDRNNAGYDVSRLPVSLVFLTVSDGAARLKDFEEDLKLQGQEFATLLSILYVGNMLLNKIGKPLIYLPVCMATWGIARNFVVALLTRFFLGFVEAAFYPGALFLLSKWYKKDEIGLRTAMLTCGSIISNGFGALIASGILKGMEGKLGDRAWRWLFYIEGALTVFSALVAAVVLPNFPATTRSLSPIEQRLAIRRMEEDAGVGDQEETEDSQGGMIHGLVLAVTDWKMWALALGLTSQVIALSFNAYFPTLTATLGYSKTITLLLCAPPWVLTALVAFFWARHSDKTQERAFHIVIPFFIGIVGFVIAISTQALAARYVSLFLMALGIVGFACEYAWIPSCFPRPPSKRAISIAFINAFSQLGNVAGSYIWDKSWGPSYARSYGICIATSGFAIIVVLFFRWHLARLNSKMEEKEQQQSGDEKGVGRSGFRYVL</sequence>
<feature type="transmembrane region" description="Helical" evidence="7">
    <location>
        <begin position="298"/>
        <end position="318"/>
    </location>
</feature>
<reference evidence="8 9" key="1">
    <citation type="journal article" date="2019" name="Nat. Ecol. Evol.">
        <title>Megaphylogeny resolves global patterns of mushroom evolution.</title>
        <authorList>
            <person name="Varga T."/>
            <person name="Krizsan K."/>
            <person name="Foldi C."/>
            <person name="Dima B."/>
            <person name="Sanchez-Garcia M."/>
            <person name="Sanchez-Ramirez S."/>
            <person name="Szollosi G.J."/>
            <person name="Szarkandi J.G."/>
            <person name="Papp V."/>
            <person name="Albert L."/>
            <person name="Andreopoulos W."/>
            <person name="Angelini C."/>
            <person name="Antonin V."/>
            <person name="Barry K.W."/>
            <person name="Bougher N.L."/>
            <person name="Buchanan P."/>
            <person name="Buyck B."/>
            <person name="Bense V."/>
            <person name="Catcheside P."/>
            <person name="Chovatia M."/>
            <person name="Cooper J."/>
            <person name="Damon W."/>
            <person name="Desjardin D."/>
            <person name="Finy P."/>
            <person name="Geml J."/>
            <person name="Haridas S."/>
            <person name="Hughes K."/>
            <person name="Justo A."/>
            <person name="Karasinski D."/>
            <person name="Kautmanova I."/>
            <person name="Kiss B."/>
            <person name="Kocsube S."/>
            <person name="Kotiranta H."/>
            <person name="LaButti K.M."/>
            <person name="Lechner B.E."/>
            <person name="Liimatainen K."/>
            <person name="Lipzen A."/>
            <person name="Lukacs Z."/>
            <person name="Mihaltcheva S."/>
            <person name="Morgado L.N."/>
            <person name="Niskanen T."/>
            <person name="Noordeloos M.E."/>
            <person name="Ohm R.A."/>
            <person name="Ortiz-Santana B."/>
            <person name="Ovrebo C."/>
            <person name="Racz N."/>
            <person name="Riley R."/>
            <person name="Savchenko A."/>
            <person name="Shiryaev A."/>
            <person name="Soop K."/>
            <person name="Spirin V."/>
            <person name="Szebenyi C."/>
            <person name="Tomsovsky M."/>
            <person name="Tulloss R.E."/>
            <person name="Uehling J."/>
            <person name="Grigoriev I.V."/>
            <person name="Vagvolgyi C."/>
            <person name="Papp T."/>
            <person name="Martin F.M."/>
            <person name="Miettinen O."/>
            <person name="Hibbett D.S."/>
            <person name="Nagy L.G."/>
        </authorList>
    </citation>
    <scope>NUCLEOTIDE SEQUENCE [LARGE SCALE GENOMIC DNA]</scope>
    <source>
        <strain evidence="8 9">CBS 962.96</strain>
    </source>
</reference>
<evidence type="ECO:0000256" key="4">
    <source>
        <dbReference type="ARBA" id="ARBA00022989"/>
    </source>
</evidence>
<dbReference type="GO" id="GO:0022857">
    <property type="term" value="F:transmembrane transporter activity"/>
    <property type="evidence" value="ECO:0007669"/>
    <property type="project" value="InterPro"/>
</dbReference>
<organism evidence="8 9">
    <name type="scientific">Dendrothele bispora (strain CBS 962.96)</name>
    <dbReference type="NCBI Taxonomy" id="1314807"/>
    <lineage>
        <taxon>Eukaryota</taxon>
        <taxon>Fungi</taxon>
        <taxon>Dikarya</taxon>
        <taxon>Basidiomycota</taxon>
        <taxon>Agaricomycotina</taxon>
        <taxon>Agaricomycetes</taxon>
        <taxon>Agaricomycetidae</taxon>
        <taxon>Agaricales</taxon>
        <taxon>Agaricales incertae sedis</taxon>
        <taxon>Dendrothele</taxon>
    </lineage>
</organism>
<evidence type="ECO:0000256" key="1">
    <source>
        <dbReference type="ARBA" id="ARBA00004141"/>
    </source>
</evidence>
<evidence type="ECO:0000313" key="8">
    <source>
        <dbReference type="EMBL" id="THU76778.1"/>
    </source>
</evidence>
<dbReference type="PANTHER" id="PTHR43791">
    <property type="entry name" value="PERMEASE-RELATED"/>
    <property type="match status" value="1"/>
</dbReference>
<feature type="transmembrane region" description="Helical" evidence="7">
    <location>
        <begin position="420"/>
        <end position="442"/>
    </location>
</feature>
<feature type="region of interest" description="Disordered" evidence="6">
    <location>
        <begin position="451"/>
        <end position="472"/>
    </location>
</feature>
<feature type="transmembrane region" description="Helical" evidence="7">
    <location>
        <begin position="266"/>
        <end position="286"/>
    </location>
</feature>
<evidence type="ECO:0000256" key="3">
    <source>
        <dbReference type="ARBA" id="ARBA00022692"/>
    </source>
</evidence>
<dbReference type="Pfam" id="PF07690">
    <property type="entry name" value="MFS_1"/>
    <property type="match status" value="1"/>
</dbReference>
<evidence type="ECO:0000256" key="5">
    <source>
        <dbReference type="ARBA" id="ARBA00023136"/>
    </source>
</evidence>
<dbReference type="EMBL" id="ML180713">
    <property type="protein sequence ID" value="THU76778.1"/>
    <property type="molecule type" value="Genomic_DNA"/>
</dbReference>
<accession>A0A4S8KNF0</accession>
<protein>
    <submittedName>
        <fullName evidence="8">MFS general substrate transporter</fullName>
    </submittedName>
</protein>
<evidence type="ECO:0000313" key="9">
    <source>
        <dbReference type="Proteomes" id="UP000297245"/>
    </source>
</evidence>
<proteinExistence type="predicted"/>
<name>A0A4S8KNF0_DENBC</name>
<feature type="transmembrane region" description="Helical" evidence="7">
    <location>
        <begin position="330"/>
        <end position="350"/>
    </location>
</feature>